<protein>
    <submittedName>
        <fullName evidence="1">Uncharacterized protein</fullName>
    </submittedName>
</protein>
<dbReference type="Proteomes" id="UP000036403">
    <property type="component" value="Unassembled WGS sequence"/>
</dbReference>
<sequence>MLERKVALRGVEERIGDDGKSILLEVLDKEEDRNEVLERWGEVGRRWRMSVDEDLTREERRMKWRIKERVRVERNRVERVEYNNRRLWIDGREWKWDEEAESWRECKEF</sequence>
<keyword evidence="2" id="KW-1185">Reference proteome</keyword>
<reference evidence="1 2" key="1">
    <citation type="submission" date="2015-04" db="EMBL/GenBank/DDBJ databases">
        <title>Lasius niger genome sequencing.</title>
        <authorList>
            <person name="Konorov E.A."/>
            <person name="Nikitin M.A."/>
            <person name="Kirill M.V."/>
            <person name="Chang P."/>
        </authorList>
    </citation>
    <scope>NUCLEOTIDE SEQUENCE [LARGE SCALE GENOMIC DNA]</scope>
    <source>
        <tissue evidence="1">Whole</tissue>
    </source>
</reference>
<comment type="caution">
    <text evidence="1">The sequence shown here is derived from an EMBL/GenBank/DDBJ whole genome shotgun (WGS) entry which is preliminary data.</text>
</comment>
<dbReference type="PaxDb" id="67767-A0A0J7JVE1"/>
<evidence type="ECO:0000313" key="1">
    <source>
        <dbReference type="EMBL" id="KMQ82064.1"/>
    </source>
</evidence>
<gene>
    <name evidence="1" type="ORF">RF55_24306</name>
</gene>
<dbReference type="EMBL" id="LBMM01028727">
    <property type="protein sequence ID" value="KMQ82064.1"/>
    <property type="molecule type" value="Genomic_DNA"/>
</dbReference>
<evidence type="ECO:0000313" key="2">
    <source>
        <dbReference type="Proteomes" id="UP000036403"/>
    </source>
</evidence>
<proteinExistence type="predicted"/>
<organism evidence="1 2">
    <name type="scientific">Lasius niger</name>
    <name type="common">Black garden ant</name>
    <dbReference type="NCBI Taxonomy" id="67767"/>
    <lineage>
        <taxon>Eukaryota</taxon>
        <taxon>Metazoa</taxon>
        <taxon>Ecdysozoa</taxon>
        <taxon>Arthropoda</taxon>
        <taxon>Hexapoda</taxon>
        <taxon>Insecta</taxon>
        <taxon>Pterygota</taxon>
        <taxon>Neoptera</taxon>
        <taxon>Endopterygota</taxon>
        <taxon>Hymenoptera</taxon>
        <taxon>Apocrita</taxon>
        <taxon>Aculeata</taxon>
        <taxon>Formicoidea</taxon>
        <taxon>Formicidae</taxon>
        <taxon>Formicinae</taxon>
        <taxon>Lasius</taxon>
        <taxon>Lasius</taxon>
    </lineage>
</organism>
<dbReference type="OrthoDB" id="7701306at2759"/>
<name>A0A0J7JVE1_LASNI</name>
<accession>A0A0J7JVE1</accession>
<dbReference type="AlphaFoldDB" id="A0A0J7JVE1"/>